<reference evidence="4" key="2">
    <citation type="submission" date="2010-04" db="EMBL/GenBank/DDBJ databases">
        <authorList>
            <person name="Buell R."/>
            <person name="Hamilton J."/>
            <person name="Hostetler J."/>
        </authorList>
    </citation>
    <scope>NUCLEOTIDE SEQUENCE [LARGE SCALE GENOMIC DNA]</scope>
    <source>
        <strain evidence="4">DAOM:BR144</strain>
    </source>
</reference>
<dbReference type="InterPro" id="IPR057326">
    <property type="entry name" value="KR_dom"/>
</dbReference>
<dbReference type="Proteomes" id="UP000019132">
    <property type="component" value="Unassembled WGS sequence"/>
</dbReference>
<dbReference type="eggNOG" id="KOG1208">
    <property type="taxonomic scope" value="Eukaryota"/>
</dbReference>
<dbReference type="InterPro" id="IPR036291">
    <property type="entry name" value="NAD(P)-bd_dom_sf"/>
</dbReference>
<dbReference type="PRINTS" id="PR00081">
    <property type="entry name" value="GDHRDH"/>
</dbReference>
<dbReference type="PANTHER" id="PTHR43157:SF31">
    <property type="entry name" value="PHOSPHATIDYLINOSITOL-GLYCAN BIOSYNTHESIS CLASS F PROTEIN"/>
    <property type="match status" value="1"/>
</dbReference>
<dbReference type="InParanoid" id="K3WZV9"/>
<evidence type="ECO:0000259" key="2">
    <source>
        <dbReference type="SMART" id="SM00822"/>
    </source>
</evidence>
<dbReference type="EMBL" id="GL376596">
    <property type="status" value="NOT_ANNOTATED_CDS"/>
    <property type="molecule type" value="Genomic_DNA"/>
</dbReference>
<dbReference type="FunCoup" id="K3WZV9">
    <property type="interactions" value="10"/>
</dbReference>
<dbReference type="EnsemblProtists" id="PYU1_T010508">
    <property type="protein sequence ID" value="PYU1_T010508"/>
    <property type="gene ID" value="PYU1_G010486"/>
</dbReference>
<dbReference type="InterPro" id="IPR002347">
    <property type="entry name" value="SDR_fam"/>
</dbReference>
<reference evidence="4" key="1">
    <citation type="journal article" date="2010" name="Genome Biol.">
        <title>Genome sequence of the necrotrophic plant pathogen Pythium ultimum reveals original pathogenicity mechanisms and effector repertoire.</title>
        <authorList>
            <person name="Levesque C.A."/>
            <person name="Brouwer H."/>
            <person name="Cano L."/>
            <person name="Hamilton J.P."/>
            <person name="Holt C."/>
            <person name="Huitema E."/>
            <person name="Raffaele S."/>
            <person name="Robideau G.P."/>
            <person name="Thines M."/>
            <person name="Win J."/>
            <person name="Zerillo M.M."/>
            <person name="Beakes G.W."/>
            <person name="Boore J.L."/>
            <person name="Busam D."/>
            <person name="Dumas B."/>
            <person name="Ferriera S."/>
            <person name="Fuerstenberg S.I."/>
            <person name="Gachon C.M."/>
            <person name="Gaulin E."/>
            <person name="Govers F."/>
            <person name="Grenville-Briggs L."/>
            <person name="Horner N."/>
            <person name="Hostetler J."/>
            <person name="Jiang R.H."/>
            <person name="Johnson J."/>
            <person name="Krajaejun T."/>
            <person name="Lin H."/>
            <person name="Meijer H.J."/>
            <person name="Moore B."/>
            <person name="Morris P."/>
            <person name="Phuntmart V."/>
            <person name="Puiu D."/>
            <person name="Shetty J."/>
            <person name="Stajich J.E."/>
            <person name="Tripathy S."/>
            <person name="Wawra S."/>
            <person name="van West P."/>
            <person name="Whitty B.R."/>
            <person name="Coutinho P.M."/>
            <person name="Henrissat B."/>
            <person name="Martin F."/>
            <person name="Thomas P.D."/>
            <person name="Tyler B.M."/>
            <person name="De Vries R.P."/>
            <person name="Kamoun S."/>
            <person name="Yandell M."/>
            <person name="Tisserat N."/>
            <person name="Buell C.R."/>
        </authorList>
    </citation>
    <scope>NUCLEOTIDE SEQUENCE</scope>
    <source>
        <strain evidence="4">DAOM:BR144</strain>
    </source>
</reference>
<dbReference type="NCBIfam" id="NF004846">
    <property type="entry name" value="PRK06197.1"/>
    <property type="match status" value="1"/>
</dbReference>
<dbReference type="HOGENOM" id="CLU_010194_44_2_1"/>
<dbReference type="GO" id="GO:0016491">
    <property type="term" value="F:oxidoreductase activity"/>
    <property type="evidence" value="ECO:0007669"/>
    <property type="project" value="UniProtKB-KW"/>
</dbReference>
<keyword evidence="4" id="KW-1185">Reference proteome</keyword>
<dbReference type="AlphaFoldDB" id="K3WZV9"/>
<feature type="domain" description="Ketoreductase" evidence="2">
    <location>
        <begin position="24"/>
        <end position="170"/>
    </location>
</feature>
<dbReference type="Pfam" id="PF00106">
    <property type="entry name" value="adh_short"/>
    <property type="match status" value="1"/>
</dbReference>
<organism evidence="3 4">
    <name type="scientific">Globisporangium ultimum (strain ATCC 200006 / CBS 805.95 / DAOM BR144)</name>
    <name type="common">Pythium ultimum</name>
    <dbReference type="NCBI Taxonomy" id="431595"/>
    <lineage>
        <taxon>Eukaryota</taxon>
        <taxon>Sar</taxon>
        <taxon>Stramenopiles</taxon>
        <taxon>Oomycota</taxon>
        <taxon>Peronosporomycetes</taxon>
        <taxon>Pythiales</taxon>
        <taxon>Pythiaceae</taxon>
        <taxon>Globisporangium</taxon>
    </lineage>
</organism>
<reference evidence="3" key="3">
    <citation type="submission" date="2015-02" db="UniProtKB">
        <authorList>
            <consortium name="EnsemblProtists"/>
        </authorList>
    </citation>
    <scope>IDENTIFICATION</scope>
    <source>
        <strain evidence="3">DAOM BR144</strain>
    </source>
</reference>
<dbReference type="CDD" id="cd05327">
    <property type="entry name" value="retinol-DH_like_SDR_c_like"/>
    <property type="match status" value="1"/>
</dbReference>
<dbReference type="SMART" id="SM00822">
    <property type="entry name" value="PKS_KR"/>
    <property type="match status" value="1"/>
</dbReference>
<name>K3WZV9_GLOUD</name>
<proteinExistence type="predicted"/>
<dbReference type="SUPFAM" id="SSF51735">
    <property type="entry name" value="NAD(P)-binding Rossmann-fold domains"/>
    <property type="match status" value="1"/>
</dbReference>
<accession>K3WZV9</accession>
<protein>
    <recommendedName>
        <fullName evidence="2">Ketoreductase domain-containing protein</fullName>
    </recommendedName>
</protein>
<evidence type="ECO:0000256" key="1">
    <source>
        <dbReference type="ARBA" id="ARBA00023002"/>
    </source>
</evidence>
<dbReference type="Gene3D" id="3.40.50.720">
    <property type="entry name" value="NAD(P)-binding Rossmann-like Domain"/>
    <property type="match status" value="1"/>
</dbReference>
<dbReference type="OMA" id="HYAARDR"/>
<evidence type="ECO:0000313" key="3">
    <source>
        <dbReference type="EnsemblProtists" id="PYU1_T010508"/>
    </source>
</evidence>
<sequence>MSGAKKTEVPDKWDATKIPSLKDKVAIVTGANSGIGYETALELARKGANVVLACRSEERGKDAEARMRDALAGTAVAGDVTFAKLDVSSLKSVEEFCGWFLATHDRLNLLINNAGIMAVPRSLTVDGYERQFATNHLGHFALTARLFGLLQKSAPSRVVNVSSIAHYHASKFNEDQIMMPAENYSTLGAYADSKLCNILFMKELDRRIKAAGITGVTATVAHPGTSSTNLGTAPATENSFFVRMLWKLSLLLPITQAPEMGALPSLYAATAPNVKGGDFFGPKGFMKMRGYPTLETPSEQAESETAGDKLWTLSEKLTKLSFDTKK</sequence>
<dbReference type="PANTHER" id="PTHR43157">
    <property type="entry name" value="PHOSPHATIDYLINOSITOL-GLYCAN BIOSYNTHESIS CLASS F PROTEIN-RELATED"/>
    <property type="match status" value="1"/>
</dbReference>
<dbReference type="STRING" id="431595.K3WZV9"/>
<dbReference type="VEuPathDB" id="FungiDB:PYU1_G010486"/>
<keyword evidence="1" id="KW-0560">Oxidoreductase</keyword>
<evidence type="ECO:0000313" key="4">
    <source>
        <dbReference type="Proteomes" id="UP000019132"/>
    </source>
</evidence>